<comment type="caution">
    <text evidence="1">The sequence shown here is derived from an EMBL/GenBank/DDBJ whole genome shotgun (WGS) entry which is preliminary data.</text>
</comment>
<protein>
    <recommendedName>
        <fullName evidence="2">Methyltransferase type 11 domain-containing protein</fullName>
    </recommendedName>
</protein>
<dbReference type="SUPFAM" id="SSF53335">
    <property type="entry name" value="S-adenosyl-L-methionine-dependent methyltransferases"/>
    <property type="match status" value="1"/>
</dbReference>
<accession>A0A0F9R9A2</accession>
<dbReference type="Pfam" id="PF08003">
    <property type="entry name" value="Methyltransf_9"/>
    <property type="match status" value="1"/>
</dbReference>
<proteinExistence type="predicted"/>
<sequence>MAGYDDWKASVLPEQMKGKTLDAGFGTGFASNIAAERGSQVTAIEPHVDGIECSKLRPIHNGSGPSNIRWYRASVYNCSQFGRFNHVVFFDVLYHLTAPQDSLFEIYRALEAGGTCYLCTLYVGGDAPVMVCADGTWAGDITNWFVPTIPAVEMMAKRAGFEFKEFARSSDRLLALLRRPS</sequence>
<reference evidence="1" key="1">
    <citation type="journal article" date="2015" name="Nature">
        <title>Complex archaea that bridge the gap between prokaryotes and eukaryotes.</title>
        <authorList>
            <person name="Spang A."/>
            <person name="Saw J.H."/>
            <person name="Jorgensen S.L."/>
            <person name="Zaremba-Niedzwiedzka K."/>
            <person name="Martijn J."/>
            <person name="Lind A.E."/>
            <person name="van Eijk R."/>
            <person name="Schleper C."/>
            <person name="Guy L."/>
            <person name="Ettema T.J."/>
        </authorList>
    </citation>
    <scope>NUCLEOTIDE SEQUENCE</scope>
</reference>
<dbReference type="CDD" id="cd02440">
    <property type="entry name" value="AdoMet_MTases"/>
    <property type="match status" value="1"/>
</dbReference>
<organism evidence="1">
    <name type="scientific">marine sediment metagenome</name>
    <dbReference type="NCBI Taxonomy" id="412755"/>
    <lineage>
        <taxon>unclassified sequences</taxon>
        <taxon>metagenomes</taxon>
        <taxon>ecological metagenomes</taxon>
    </lineage>
</organism>
<dbReference type="EMBL" id="LAZR01001064">
    <property type="protein sequence ID" value="KKN51409.1"/>
    <property type="molecule type" value="Genomic_DNA"/>
</dbReference>
<evidence type="ECO:0000313" key="1">
    <source>
        <dbReference type="EMBL" id="KKN51409.1"/>
    </source>
</evidence>
<dbReference type="Gene3D" id="3.40.50.150">
    <property type="entry name" value="Vaccinia Virus protein VP39"/>
    <property type="match status" value="1"/>
</dbReference>
<dbReference type="AlphaFoldDB" id="A0A0F9R9A2"/>
<dbReference type="InterPro" id="IPR027555">
    <property type="entry name" value="Mo5U34_MeTrfas-like"/>
</dbReference>
<name>A0A0F9R9A2_9ZZZZ</name>
<evidence type="ECO:0008006" key="2">
    <source>
        <dbReference type="Google" id="ProtNLM"/>
    </source>
</evidence>
<gene>
    <name evidence="1" type="ORF">LCGC14_0623060</name>
</gene>
<dbReference type="InterPro" id="IPR029063">
    <property type="entry name" value="SAM-dependent_MTases_sf"/>
</dbReference>